<evidence type="ECO:0000256" key="3">
    <source>
        <dbReference type="ARBA" id="ARBA00022833"/>
    </source>
</evidence>
<dbReference type="PROSITE" id="PS52027">
    <property type="entry name" value="ZF_C2HC_C3H"/>
    <property type="match status" value="1"/>
</dbReference>
<feature type="compositionally biased region" description="Basic and acidic residues" evidence="5">
    <location>
        <begin position="20"/>
        <end position="34"/>
    </location>
</feature>
<dbReference type="EMBL" id="HBII01005131">
    <property type="protein sequence ID" value="CAE0343403.1"/>
    <property type="molecule type" value="Transcribed_RNA"/>
</dbReference>
<keyword evidence="2 4" id="KW-0863">Zinc-finger</keyword>
<dbReference type="Gene3D" id="3.30.160.60">
    <property type="entry name" value="Classic Zinc Finger"/>
    <property type="match status" value="1"/>
</dbReference>
<sequence length="368" mass="40351">MSRAEKNAQAALDWAKKKKEQMERAKQLREERKNQLKMVAENSISSGSTPNYGGLGDDTHTGFRQRDNDDDNSGFPGYVPERKYIGMNRGNAGYSDPPNEVYSPGYGHGGGSGYRPSSTEDIEEARKSLMLLKSKIKNKNAPRSMSSANAGTHSGMGDQAPSNGNYRKVFKPNLGDQDNMSEGPRRGASNKNVNHTFQGGDKPPSRPPVNSRLKPKLPQRSGGKYNDMDEQQIEYEPVKRTSGMRSSRVSDSGSVSKASMSKASTEMDSNFPGSYSGMNSGAREREMKKQTKPPVKAGYGKLSAFDNDDHDSAQIKPIAGSYVDNLGEEAFQKATNLKPCPSCGRNFNDEALVKHKKVCKKVFQTKAK</sequence>
<evidence type="ECO:0000256" key="2">
    <source>
        <dbReference type="ARBA" id="ARBA00022771"/>
    </source>
</evidence>
<evidence type="ECO:0000256" key="5">
    <source>
        <dbReference type="SAM" id="MobiDB-lite"/>
    </source>
</evidence>
<feature type="domain" description="C2HC/C3H-type" evidence="6">
    <location>
        <begin position="336"/>
        <end position="365"/>
    </location>
</feature>
<evidence type="ECO:0000256" key="1">
    <source>
        <dbReference type="ARBA" id="ARBA00022723"/>
    </source>
</evidence>
<dbReference type="Pfam" id="PF13913">
    <property type="entry name" value="zf-C2HC_2"/>
    <property type="match status" value="1"/>
</dbReference>
<name>A0A7S3J4P8_9SPIT</name>
<dbReference type="GO" id="GO:0008270">
    <property type="term" value="F:zinc ion binding"/>
    <property type="evidence" value="ECO:0007669"/>
    <property type="project" value="UniProtKB-KW"/>
</dbReference>
<dbReference type="AlphaFoldDB" id="A0A7S3J4P8"/>
<organism evidence="7">
    <name type="scientific">Euplotes harpa</name>
    <dbReference type="NCBI Taxonomy" id="151035"/>
    <lineage>
        <taxon>Eukaryota</taxon>
        <taxon>Sar</taxon>
        <taxon>Alveolata</taxon>
        <taxon>Ciliophora</taxon>
        <taxon>Intramacronucleata</taxon>
        <taxon>Spirotrichea</taxon>
        <taxon>Hypotrichia</taxon>
        <taxon>Euplotida</taxon>
        <taxon>Euplotidae</taxon>
        <taxon>Euplotes</taxon>
    </lineage>
</organism>
<feature type="region of interest" description="Disordered" evidence="5">
    <location>
        <begin position="135"/>
        <end position="310"/>
    </location>
</feature>
<keyword evidence="1" id="KW-0479">Metal-binding</keyword>
<evidence type="ECO:0000313" key="7">
    <source>
        <dbReference type="EMBL" id="CAE0343403.1"/>
    </source>
</evidence>
<feature type="region of interest" description="Disordered" evidence="5">
    <location>
        <begin position="1"/>
        <end position="122"/>
    </location>
</feature>
<proteinExistence type="predicted"/>
<reference evidence="7" key="1">
    <citation type="submission" date="2021-01" db="EMBL/GenBank/DDBJ databases">
        <authorList>
            <person name="Corre E."/>
            <person name="Pelletier E."/>
            <person name="Niang G."/>
            <person name="Scheremetjew M."/>
            <person name="Finn R."/>
            <person name="Kale V."/>
            <person name="Holt S."/>
            <person name="Cochrane G."/>
            <person name="Meng A."/>
            <person name="Brown T."/>
            <person name="Cohen L."/>
        </authorList>
    </citation>
    <scope>NUCLEOTIDE SEQUENCE</scope>
    <source>
        <strain evidence="7">FSP1.4</strain>
    </source>
</reference>
<feature type="compositionally biased region" description="Polar residues" evidence="5">
    <location>
        <begin position="42"/>
        <end position="51"/>
    </location>
</feature>
<protein>
    <recommendedName>
        <fullName evidence="6">C2HC/C3H-type domain-containing protein</fullName>
    </recommendedName>
</protein>
<accession>A0A7S3J4P8</accession>
<feature type="compositionally biased region" description="Polar residues" evidence="5">
    <location>
        <begin position="141"/>
        <end position="152"/>
    </location>
</feature>
<evidence type="ECO:0000256" key="4">
    <source>
        <dbReference type="PROSITE-ProRule" id="PRU01371"/>
    </source>
</evidence>
<feature type="compositionally biased region" description="Low complexity" evidence="5">
    <location>
        <begin position="243"/>
        <end position="264"/>
    </location>
</feature>
<keyword evidence="3" id="KW-0862">Zinc</keyword>
<feature type="compositionally biased region" description="Polar residues" evidence="5">
    <location>
        <begin position="266"/>
        <end position="279"/>
    </location>
</feature>
<feature type="compositionally biased region" description="Basic and acidic residues" evidence="5">
    <location>
        <begin position="57"/>
        <end position="67"/>
    </location>
</feature>
<gene>
    <name evidence="7" type="ORF">EHAR0213_LOCUS2310</name>
</gene>
<dbReference type="InterPro" id="IPR049899">
    <property type="entry name" value="Znf_C2HC_C3H"/>
</dbReference>
<evidence type="ECO:0000259" key="6">
    <source>
        <dbReference type="PROSITE" id="PS52027"/>
    </source>
</evidence>